<dbReference type="GO" id="GO:0005737">
    <property type="term" value="C:cytoplasm"/>
    <property type="evidence" value="ECO:0007669"/>
    <property type="project" value="TreeGrafter"/>
</dbReference>
<dbReference type="PANTHER" id="PTHR11215">
    <property type="entry name" value="METAL DEPENDENT HYDROLASE - RELATED"/>
    <property type="match status" value="1"/>
</dbReference>
<accession>Q172K5</accession>
<dbReference type="Pfam" id="PF03690">
    <property type="entry name" value="MYG1_exonuc"/>
    <property type="match status" value="1"/>
</dbReference>
<dbReference type="GO" id="GO:0005634">
    <property type="term" value="C:nucleus"/>
    <property type="evidence" value="ECO:0007669"/>
    <property type="project" value="TreeGrafter"/>
</dbReference>
<protein>
    <submittedName>
        <fullName evidence="2">AAEL007356-PB</fullName>
    </submittedName>
</protein>
<dbReference type="OMA" id="FHCDEVV"/>
<proteinExistence type="inferred from homology"/>
<evidence type="ECO:0000313" key="3">
    <source>
        <dbReference type="Proteomes" id="UP000682892"/>
    </source>
</evidence>
<dbReference type="PaxDb" id="7159-AAEL007356-PB"/>
<comment type="similarity">
    <text evidence="1">Belongs to the MYG1 family.</text>
</comment>
<evidence type="ECO:0000313" key="2">
    <source>
        <dbReference type="EMBL" id="EAT40959.1"/>
    </source>
</evidence>
<sequence length="408" mass="46612">MLRQLSKVVPGLELLRSSSTSIGILPATCNLSRTTLPKRQSILRTTIFRMSTEAQDTKRFKEDDSTRQLVIGTHDGIFHCDEVLACFMLQQLPKYANATVTRTRKQELLDQCDIVVDVGAVFDRDQNRFDHHQASFNDTLNSLRPELKVKREIRNYCMIYRLSSAGLIYTYFGEDVIRQILKANGIESASDDLVRGVFRKLYDTLIAEIDAIDNGVPMFDGEPKYSINTHLSARVSHFNPAWNEDAGDDTDAMKRFEKAKAYVGQEFIDKVLYYAVRWWPARELVENAVKKRMEVHASGEILELEMLCPWKEHLYELEDQYDIAGVPKYVIYFNKENDWRVICVPLQPASFVCRKFLAAPWRGVRDKELESVSGIEGITFCHQTGFIGGNTTREGALKMAVASLEAKE</sequence>
<reference evidence="2" key="1">
    <citation type="submission" date="2005-10" db="EMBL/GenBank/DDBJ databases">
        <authorList>
            <person name="Loftus B.J."/>
            <person name="Nene V.M."/>
            <person name="Hannick L.I."/>
            <person name="Bidwell S."/>
            <person name="Haas B."/>
            <person name="Amedeo P."/>
            <person name="Orvis J."/>
            <person name="Wortman J.R."/>
            <person name="White O.R."/>
            <person name="Salzberg S."/>
            <person name="Shumway M."/>
            <person name="Koo H."/>
            <person name="Zhao Y."/>
            <person name="Holmes M."/>
            <person name="Miller J."/>
            <person name="Schatz M."/>
            <person name="Pop M."/>
            <person name="Pai G."/>
            <person name="Utterback T."/>
            <person name="Rogers Y.-H."/>
            <person name="Kravitz S."/>
            <person name="Fraser C.M."/>
        </authorList>
    </citation>
    <scope>NUCLEOTIDE SEQUENCE</scope>
    <source>
        <strain evidence="2">Liverpool</strain>
    </source>
</reference>
<reference evidence="2" key="2">
    <citation type="journal article" date="2007" name="Science">
        <title>Genome sequence of Aedes aegypti, a major arbovirus vector.</title>
        <authorList>
            <person name="Nene V."/>
            <person name="Wortman J.R."/>
            <person name="Lawson D."/>
            <person name="Haas B."/>
            <person name="Kodira C."/>
            <person name="Tu Z.J."/>
            <person name="Loftus B."/>
            <person name="Xi Z."/>
            <person name="Megy K."/>
            <person name="Grabherr M."/>
            <person name="Ren Q."/>
            <person name="Zdobnov E.M."/>
            <person name="Lobo N.F."/>
            <person name="Campbell K.S."/>
            <person name="Brown S.E."/>
            <person name="Bonaldo M.F."/>
            <person name="Zhu J."/>
            <person name="Sinkins S.P."/>
            <person name="Hogenkamp D.G."/>
            <person name="Amedeo P."/>
            <person name="Arensburger P."/>
            <person name="Atkinson P.W."/>
            <person name="Bidwell S."/>
            <person name="Biedler J."/>
            <person name="Birney E."/>
            <person name="Bruggner R.V."/>
            <person name="Costas J."/>
            <person name="Coy M.R."/>
            <person name="Crabtree J."/>
            <person name="Crawford M."/>
            <person name="Debruyn B."/>
            <person name="Decaprio D."/>
            <person name="Eiglmeier K."/>
            <person name="Eisenstadt E."/>
            <person name="El-Dorry H."/>
            <person name="Gelbart W.M."/>
            <person name="Gomes S.L."/>
            <person name="Hammond M."/>
            <person name="Hannick L.I."/>
            <person name="Hogan J.R."/>
            <person name="Holmes M.H."/>
            <person name="Jaffe D."/>
            <person name="Johnston J.S."/>
            <person name="Kennedy R.C."/>
            <person name="Koo H."/>
            <person name="Kravitz S."/>
            <person name="Kriventseva E.V."/>
            <person name="Kulp D."/>
            <person name="Labutti K."/>
            <person name="Lee E."/>
            <person name="Li S."/>
            <person name="Lovin D.D."/>
            <person name="Mao C."/>
            <person name="Mauceli E."/>
            <person name="Menck C.F."/>
            <person name="Miller J.R."/>
            <person name="Montgomery P."/>
            <person name="Mori A."/>
            <person name="Nascimento A.L."/>
            <person name="Naveira H.F."/>
            <person name="Nusbaum C."/>
            <person name="O'leary S."/>
            <person name="Orvis J."/>
            <person name="Pertea M."/>
            <person name="Quesneville H."/>
            <person name="Reidenbach K.R."/>
            <person name="Rogers Y.H."/>
            <person name="Roth C.W."/>
            <person name="Schneider J.R."/>
            <person name="Schatz M."/>
            <person name="Shumway M."/>
            <person name="Stanke M."/>
            <person name="Stinson E.O."/>
            <person name="Tubio J.M."/>
            <person name="Vanzee J.P."/>
            <person name="Verjovski-Almeida S."/>
            <person name="Werner D."/>
            <person name="White O."/>
            <person name="Wyder S."/>
            <person name="Zeng Q."/>
            <person name="Zhao Q."/>
            <person name="Zhao Y."/>
            <person name="Hill C.A."/>
            <person name="Raikhel A.S."/>
            <person name="Soares M.B."/>
            <person name="Knudson D.L."/>
            <person name="Lee N.H."/>
            <person name="Galagan J."/>
            <person name="Salzberg S.L."/>
            <person name="Paulsen I.T."/>
            <person name="Dimopoulos G."/>
            <person name="Collins F.H."/>
            <person name="Birren B."/>
            <person name="Fraser-Liggett C.M."/>
            <person name="Severson D.W."/>
        </authorList>
    </citation>
    <scope>NUCLEOTIDE SEQUENCE [LARGE SCALE GENOMIC DNA]</scope>
    <source>
        <strain evidence="2">Liverpool</strain>
    </source>
</reference>
<dbReference type="AlphaFoldDB" id="Q172K5"/>
<dbReference type="VEuPathDB" id="VectorBase:AAEL007356"/>
<dbReference type="PhylomeDB" id="Q172K5"/>
<name>Q172K5_AEDAE</name>
<dbReference type="eggNOG" id="KOG2948">
    <property type="taxonomic scope" value="Eukaryota"/>
</dbReference>
<organism evidence="2 3">
    <name type="scientific">Aedes aegypti</name>
    <name type="common">Yellowfever mosquito</name>
    <name type="synonym">Culex aegypti</name>
    <dbReference type="NCBI Taxonomy" id="7159"/>
    <lineage>
        <taxon>Eukaryota</taxon>
        <taxon>Metazoa</taxon>
        <taxon>Ecdysozoa</taxon>
        <taxon>Arthropoda</taxon>
        <taxon>Hexapoda</taxon>
        <taxon>Insecta</taxon>
        <taxon>Pterygota</taxon>
        <taxon>Neoptera</taxon>
        <taxon>Endopterygota</taxon>
        <taxon>Diptera</taxon>
        <taxon>Nematocera</taxon>
        <taxon>Culicoidea</taxon>
        <taxon>Culicidae</taxon>
        <taxon>Culicinae</taxon>
        <taxon>Aedini</taxon>
        <taxon>Aedes</taxon>
        <taxon>Stegomyia</taxon>
    </lineage>
</organism>
<gene>
    <name evidence="2" type="ORF">AaeL_AAEL007356</name>
</gene>
<dbReference type="InterPro" id="IPR003226">
    <property type="entry name" value="MYG1_exonuclease"/>
</dbReference>
<evidence type="ECO:0000256" key="1">
    <source>
        <dbReference type="ARBA" id="ARBA00010105"/>
    </source>
</evidence>
<dbReference type="Proteomes" id="UP000682892">
    <property type="component" value="Unassembled WGS sequence"/>
</dbReference>
<reference evidence="2" key="3">
    <citation type="submission" date="2012-09" db="EMBL/GenBank/DDBJ databases">
        <authorList>
            <consortium name="VectorBase"/>
        </authorList>
    </citation>
    <scope>NUCLEOTIDE SEQUENCE</scope>
    <source>
        <strain evidence="2">Liverpool</strain>
    </source>
</reference>
<dbReference type="STRING" id="7159.Q172K5"/>
<dbReference type="PANTHER" id="PTHR11215:SF1">
    <property type="entry name" value="MYG1 EXONUCLEASE"/>
    <property type="match status" value="1"/>
</dbReference>
<dbReference type="HOGENOM" id="CLU_051576_0_0_1"/>
<dbReference type="EMBL" id="CH477435">
    <property type="protein sequence ID" value="EAT40959.1"/>
    <property type="molecule type" value="Genomic_DNA"/>
</dbReference>